<organism evidence="6 7">
    <name type="scientific">Candidatus Faecalibacterium intestinigallinarum</name>
    <dbReference type="NCBI Taxonomy" id="2838581"/>
    <lineage>
        <taxon>Bacteria</taxon>
        <taxon>Bacillati</taxon>
        <taxon>Bacillota</taxon>
        <taxon>Clostridia</taxon>
        <taxon>Eubacteriales</taxon>
        <taxon>Oscillospiraceae</taxon>
        <taxon>Faecalibacterium</taxon>
    </lineage>
</organism>
<keyword evidence="3" id="KW-0547">Nucleotide-binding</keyword>
<evidence type="ECO:0000256" key="4">
    <source>
        <dbReference type="ARBA" id="ARBA00022840"/>
    </source>
</evidence>
<reference evidence="6" key="2">
    <citation type="submission" date="2021-04" db="EMBL/GenBank/DDBJ databases">
        <authorList>
            <person name="Gilroy R."/>
        </authorList>
    </citation>
    <scope>NUCLEOTIDE SEQUENCE</scope>
    <source>
        <strain evidence="6">ChiHcolR34-3080</strain>
    </source>
</reference>
<dbReference type="AlphaFoldDB" id="A0A9D1Q8Y3"/>
<evidence type="ECO:0000256" key="3">
    <source>
        <dbReference type="ARBA" id="ARBA00022741"/>
    </source>
</evidence>
<dbReference type="InterPro" id="IPR050763">
    <property type="entry name" value="ABC_transporter_ATP-binding"/>
</dbReference>
<dbReference type="CDD" id="cd03230">
    <property type="entry name" value="ABC_DR_subfamily_A"/>
    <property type="match status" value="1"/>
</dbReference>
<dbReference type="EMBL" id="DXHQ01000026">
    <property type="protein sequence ID" value="HIW08229.1"/>
    <property type="molecule type" value="Genomic_DNA"/>
</dbReference>
<evidence type="ECO:0000256" key="1">
    <source>
        <dbReference type="ARBA" id="ARBA00005417"/>
    </source>
</evidence>
<keyword evidence="2" id="KW-0813">Transport</keyword>
<proteinExistence type="inferred from homology"/>
<comment type="similarity">
    <text evidence="1">Belongs to the ABC transporter superfamily.</text>
</comment>
<dbReference type="PROSITE" id="PS50893">
    <property type="entry name" value="ABC_TRANSPORTER_2"/>
    <property type="match status" value="1"/>
</dbReference>
<evidence type="ECO:0000313" key="7">
    <source>
        <dbReference type="Proteomes" id="UP000823933"/>
    </source>
</evidence>
<dbReference type="InterPro" id="IPR003593">
    <property type="entry name" value="AAA+_ATPase"/>
</dbReference>
<protein>
    <submittedName>
        <fullName evidence="6">ABC transporter ATP-binding protein</fullName>
    </submittedName>
</protein>
<dbReference type="SUPFAM" id="SSF52540">
    <property type="entry name" value="P-loop containing nucleoside triphosphate hydrolases"/>
    <property type="match status" value="1"/>
</dbReference>
<dbReference type="InterPro" id="IPR003439">
    <property type="entry name" value="ABC_transporter-like_ATP-bd"/>
</dbReference>
<dbReference type="SMART" id="SM00382">
    <property type="entry name" value="AAA"/>
    <property type="match status" value="1"/>
</dbReference>
<gene>
    <name evidence="6" type="ORF">H9890_02355</name>
</gene>
<dbReference type="Pfam" id="PF00005">
    <property type="entry name" value="ABC_tran"/>
    <property type="match status" value="1"/>
</dbReference>
<dbReference type="GO" id="GO:0016887">
    <property type="term" value="F:ATP hydrolysis activity"/>
    <property type="evidence" value="ECO:0007669"/>
    <property type="project" value="InterPro"/>
</dbReference>
<comment type="caution">
    <text evidence="6">The sequence shown here is derived from an EMBL/GenBank/DDBJ whole genome shotgun (WGS) entry which is preliminary data.</text>
</comment>
<keyword evidence="4 6" id="KW-0067">ATP-binding</keyword>
<dbReference type="PANTHER" id="PTHR42711">
    <property type="entry name" value="ABC TRANSPORTER ATP-BINDING PROTEIN"/>
    <property type="match status" value="1"/>
</dbReference>
<dbReference type="Gene3D" id="3.40.50.300">
    <property type="entry name" value="P-loop containing nucleotide triphosphate hydrolases"/>
    <property type="match status" value="1"/>
</dbReference>
<evidence type="ECO:0000259" key="5">
    <source>
        <dbReference type="PROSITE" id="PS50893"/>
    </source>
</evidence>
<sequence>MKIDVCNLSKSYSTRTKTTHALEQVSFSVDHGEILCILGHNGAGKTTLIKSICGLLKPDSGDVLIDGVSSVKDTAYAHRKCGTVLEGSRNIYYYLTAYENLQYFGILNGLTQKQIQTDAGRYLQLFDLKAFRDVPASSFSRGMQQKLAITVALMKRPEILLLDEPTLGLDILSSESVIQLLKDLAQERKLSILITTHDIHLIEQLNCRLIFMNHGKISCDSSLSKLKQESRNARYRVTWQMQAEPLPTDAQTQQRQNNIVIFETEDTSWLAHHIASPQLVQIEKCNQSVAEIYKGVMGHV</sequence>
<dbReference type="PANTHER" id="PTHR42711:SF5">
    <property type="entry name" value="ABC TRANSPORTER ATP-BINDING PROTEIN NATA"/>
    <property type="match status" value="1"/>
</dbReference>
<dbReference type="Proteomes" id="UP000823933">
    <property type="component" value="Unassembled WGS sequence"/>
</dbReference>
<reference evidence="6" key="1">
    <citation type="journal article" date="2021" name="PeerJ">
        <title>Extensive microbial diversity within the chicken gut microbiome revealed by metagenomics and culture.</title>
        <authorList>
            <person name="Gilroy R."/>
            <person name="Ravi A."/>
            <person name="Getino M."/>
            <person name="Pursley I."/>
            <person name="Horton D.L."/>
            <person name="Alikhan N.F."/>
            <person name="Baker D."/>
            <person name="Gharbi K."/>
            <person name="Hall N."/>
            <person name="Watson M."/>
            <person name="Adriaenssens E.M."/>
            <person name="Foster-Nyarko E."/>
            <person name="Jarju S."/>
            <person name="Secka A."/>
            <person name="Antonio M."/>
            <person name="Oren A."/>
            <person name="Chaudhuri R.R."/>
            <person name="La Ragione R."/>
            <person name="Hildebrand F."/>
            <person name="Pallen M.J."/>
        </authorList>
    </citation>
    <scope>NUCLEOTIDE SEQUENCE</scope>
    <source>
        <strain evidence="6">ChiHcolR34-3080</strain>
    </source>
</reference>
<accession>A0A9D1Q8Y3</accession>
<evidence type="ECO:0000313" key="6">
    <source>
        <dbReference type="EMBL" id="HIW08229.1"/>
    </source>
</evidence>
<feature type="domain" description="ABC transporter" evidence="5">
    <location>
        <begin position="3"/>
        <end position="239"/>
    </location>
</feature>
<dbReference type="GO" id="GO:0005524">
    <property type="term" value="F:ATP binding"/>
    <property type="evidence" value="ECO:0007669"/>
    <property type="project" value="UniProtKB-KW"/>
</dbReference>
<name>A0A9D1Q8Y3_9FIRM</name>
<evidence type="ECO:0000256" key="2">
    <source>
        <dbReference type="ARBA" id="ARBA00022448"/>
    </source>
</evidence>
<dbReference type="InterPro" id="IPR027417">
    <property type="entry name" value="P-loop_NTPase"/>
</dbReference>